<dbReference type="OrthoDB" id="9812260at2"/>
<dbReference type="Proteomes" id="UP000244441">
    <property type="component" value="Chromosome"/>
</dbReference>
<dbReference type="PANTHER" id="PTHR45138:SF9">
    <property type="entry name" value="DIGUANYLATE CYCLASE DGCM-RELATED"/>
    <property type="match status" value="1"/>
</dbReference>
<feature type="domain" description="GGDEF" evidence="5">
    <location>
        <begin position="161"/>
        <end position="298"/>
    </location>
</feature>
<dbReference type="InterPro" id="IPR011006">
    <property type="entry name" value="CheY-like_superfamily"/>
</dbReference>
<dbReference type="SUPFAM" id="SSF52172">
    <property type="entry name" value="CheY-like"/>
    <property type="match status" value="1"/>
</dbReference>
<dbReference type="EC" id="2.7.7.65" evidence="1"/>
<dbReference type="Gene3D" id="3.30.70.270">
    <property type="match status" value="1"/>
</dbReference>
<keyword evidence="7" id="KW-1185">Reference proteome</keyword>
<comment type="catalytic activity">
    <reaction evidence="2">
        <text>2 GTP = 3',3'-c-di-GMP + 2 diphosphate</text>
        <dbReference type="Rhea" id="RHEA:24898"/>
        <dbReference type="ChEBI" id="CHEBI:33019"/>
        <dbReference type="ChEBI" id="CHEBI:37565"/>
        <dbReference type="ChEBI" id="CHEBI:58805"/>
        <dbReference type="EC" id="2.7.7.65"/>
    </reaction>
</comment>
<dbReference type="InterPro" id="IPR050469">
    <property type="entry name" value="Diguanylate_Cyclase"/>
</dbReference>
<feature type="domain" description="Response regulatory" evidence="4">
    <location>
        <begin position="3"/>
        <end position="118"/>
    </location>
</feature>
<evidence type="ECO:0000259" key="4">
    <source>
        <dbReference type="PROSITE" id="PS50110"/>
    </source>
</evidence>
<name>A0A2S0VQF7_9ALTE</name>
<dbReference type="RefSeq" id="WP_108602504.1">
    <property type="nucleotide sequence ID" value="NZ_CP026604.1"/>
</dbReference>
<dbReference type="SUPFAM" id="SSF55073">
    <property type="entry name" value="Nucleotide cyclase"/>
    <property type="match status" value="1"/>
</dbReference>
<gene>
    <name evidence="6" type="ORF">C2869_08385</name>
</gene>
<dbReference type="GO" id="GO:0000160">
    <property type="term" value="P:phosphorelay signal transduction system"/>
    <property type="evidence" value="ECO:0007669"/>
    <property type="project" value="InterPro"/>
</dbReference>
<evidence type="ECO:0000313" key="7">
    <source>
        <dbReference type="Proteomes" id="UP000244441"/>
    </source>
</evidence>
<dbReference type="Gene3D" id="3.40.50.2300">
    <property type="match status" value="1"/>
</dbReference>
<dbReference type="EMBL" id="CP026604">
    <property type="protein sequence ID" value="AWB66441.1"/>
    <property type="molecule type" value="Genomic_DNA"/>
</dbReference>
<dbReference type="NCBIfam" id="TIGR00254">
    <property type="entry name" value="GGDEF"/>
    <property type="match status" value="1"/>
</dbReference>
<evidence type="ECO:0000256" key="1">
    <source>
        <dbReference type="ARBA" id="ARBA00012528"/>
    </source>
</evidence>
<dbReference type="PROSITE" id="PS50110">
    <property type="entry name" value="RESPONSE_REGULATORY"/>
    <property type="match status" value="1"/>
</dbReference>
<feature type="modified residue" description="4-aspartylphosphate" evidence="3">
    <location>
        <position position="51"/>
    </location>
</feature>
<keyword evidence="3" id="KW-0597">Phosphoprotein</keyword>
<dbReference type="InterPro" id="IPR029787">
    <property type="entry name" value="Nucleotide_cyclase"/>
</dbReference>
<dbReference type="InterPro" id="IPR043128">
    <property type="entry name" value="Rev_trsase/Diguanyl_cyclase"/>
</dbReference>
<dbReference type="InterPro" id="IPR000160">
    <property type="entry name" value="GGDEF_dom"/>
</dbReference>
<dbReference type="Pfam" id="PF00072">
    <property type="entry name" value="Response_reg"/>
    <property type="match status" value="1"/>
</dbReference>
<dbReference type="GO" id="GO:0005886">
    <property type="term" value="C:plasma membrane"/>
    <property type="evidence" value="ECO:0007669"/>
    <property type="project" value="TreeGrafter"/>
</dbReference>
<dbReference type="GO" id="GO:0043709">
    <property type="term" value="P:cell adhesion involved in single-species biofilm formation"/>
    <property type="evidence" value="ECO:0007669"/>
    <property type="project" value="TreeGrafter"/>
</dbReference>
<reference evidence="6 7" key="1">
    <citation type="submission" date="2018-01" db="EMBL/GenBank/DDBJ databases">
        <title>Genome sequence of a Cantenovulum-like bacteria.</title>
        <authorList>
            <person name="Tan W.R."/>
            <person name="Lau N.-S."/>
            <person name="Go F."/>
            <person name="Amirul A.-A.A."/>
        </authorList>
    </citation>
    <scope>NUCLEOTIDE SEQUENCE [LARGE SCALE GENOMIC DNA]</scope>
    <source>
        <strain evidence="6 7">CCB-QB4</strain>
    </source>
</reference>
<dbReference type="GO" id="GO:0052621">
    <property type="term" value="F:diguanylate cyclase activity"/>
    <property type="evidence" value="ECO:0007669"/>
    <property type="project" value="UniProtKB-EC"/>
</dbReference>
<protein>
    <recommendedName>
        <fullName evidence="1">diguanylate cyclase</fullName>
        <ecNumber evidence="1">2.7.7.65</ecNumber>
    </recommendedName>
</protein>
<accession>A0A2S0VQF7</accession>
<dbReference type="InterPro" id="IPR001789">
    <property type="entry name" value="Sig_transdc_resp-reg_receiver"/>
</dbReference>
<dbReference type="KEGG" id="cate:C2869_08385"/>
<proteinExistence type="predicted"/>
<dbReference type="SMART" id="SM00267">
    <property type="entry name" value="GGDEF"/>
    <property type="match status" value="1"/>
</dbReference>
<dbReference type="PANTHER" id="PTHR45138">
    <property type="entry name" value="REGULATORY COMPONENTS OF SENSORY TRANSDUCTION SYSTEM"/>
    <property type="match status" value="1"/>
</dbReference>
<dbReference type="CDD" id="cd01949">
    <property type="entry name" value="GGDEF"/>
    <property type="match status" value="1"/>
</dbReference>
<evidence type="ECO:0000313" key="6">
    <source>
        <dbReference type="EMBL" id="AWB66441.1"/>
    </source>
</evidence>
<dbReference type="AlphaFoldDB" id="A0A2S0VQF7"/>
<dbReference type="Pfam" id="PF00990">
    <property type="entry name" value="GGDEF"/>
    <property type="match status" value="1"/>
</dbReference>
<evidence type="ECO:0000256" key="2">
    <source>
        <dbReference type="ARBA" id="ARBA00034247"/>
    </source>
</evidence>
<dbReference type="PROSITE" id="PS50887">
    <property type="entry name" value="GGDEF"/>
    <property type="match status" value="1"/>
</dbReference>
<organism evidence="6 7">
    <name type="scientific">Saccharobesus litoralis</name>
    <dbReference type="NCBI Taxonomy" id="2172099"/>
    <lineage>
        <taxon>Bacteria</taxon>
        <taxon>Pseudomonadati</taxon>
        <taxon>Pseudomonadota</taxon>
        <taxon>Gammaproteobacteria</taxon>
        <taxon>Alteromonadales</taxon>
        <taxon>Alteromonadaceae</taxon>
        <taxon>Saccharobesus</taxon>
    </lineage>
</organism>
<evidence type="ECO:0000259" key="5">
    <source>
        <dbReference type="PROSITE" id="PS50887"/>
    </source>
</evidence>
<dbReference type="GO" id="GO:1902201">
    <property type="term" value="P:negative regulation of bacterial-type flagellum-dependent cell motility"/>
    <property type="evidence" value="ECO:0007669"/>
    <property type="project" value="TreeGrafter"/>
</dbReference>
<dbReference type="SMART" id="SM00448">
    <property type="entry name" value="REC"/>
    <property type="match status" value="1"/>
</dbReference>
<sequence length="299" mass="33881">MFSILLIDDEADNLAILTSLLKDEYRVFASKSGEEGLELIHTVNPDLILLDILMPNMDGFDVLKRIKSDELTQAIPVIFITGLQSPEDEEKGLRLGATDYIQKPFHHGIVKARVDNTIALVRQTQLLEELALLDSLTELPNRRKWRMESEFAWHKAINRSQNLAIGVIDIDCFKRFNDSYGHAEGDRALKQIARFLKNKLGAIDADVYRYGGEEFVFIIESDMLVALKAELATISQALEQEAYPHDNSTVAKVLTVSVGVYIIKPQPFEEFSDAFDYADKLMYRAKYDGGNQVVIEHKE</sequence>
<evidence type="ECO:0000256" key="3">
    <source>
        <dbReference type="PROSITE-ProRule" id="PRU00169"/>
    </source>
</evidence>